<keyword evidence="3" id="KW-1185">Reference proteome</keyword>
<dbReference type="PANTHER" id="PTHR39339:SF1">
    <property type="entry name" value="CHAD DOMAIN-CONTAINING PROTEIN"/>
    <property type="match status" value="1"/>
</dbReference>
<evidence type="ECO:0000313" key="3">
    <source>
        <dbReference type="Proteomes" id="UP001054846"/>
    </source>
</evidence>
<proteinExistence type="predicted"/>
<protein>
    <submittedName>
        <fullName evidence="2">CHAD domain-containing protein</fullName>
    </submittedName>
</protein>
<dbReference type="Pfam" id="PF05235">
    <property type="entry name" value="CHAD"/>
    <property type="match status" value="1"/>
</dbReference>
<dbReference type="Proteomes" id="UP001054846">
    <property type="component" value="Chromosome"/>
</dbReference>
<gene>
    <name evidence="2" type="ORF">ISF26_10790</name>
</gene>
<evidence type="ECO:0000313" key="2">
    <source>
        <dbReference type="EMBL" id="UFP96657.1"/>
    </source>
</evidence>
<dbReference type="InterPro" id="IPR007899">
    <property type="entry name" value="CHAD_dom"/>
</dbReference>
<dbReference type="EMBL" id="CP063845">
    <property type="protein sequence ID" value="UFP96657.1"/>
    <property type="molecule type" value="Genomic_DNA"/>
</dbReference>
<dbReference type="InterPro" id="IPR038186">
    <property type="entry name" value="CHAD_dom_sf"/>
</dbReference>
<dbReference type="Gene3D" id="1.40.20.10">
    <property type="entry name" value="CHAD domain"/>
    <property type="match status" value="1"/>
</dbReference>
<evidence type="ECO:0000259" key="1">
    <source>
        <dbReference type="PROSITE" id="PS51708"/>
    </source>
</evidence>
<dbReference type="RefSeq" id="WP_230843930.1">
    <property type="nucleotide sequence ID" value="NZ_CP063845.1"/>
</dbReference>
<dbReference type="PANTHER" id="PTHR39339">
    <property type="entry name" value="SLR1444 PROTEIN"/>
    <property type="match status" value="1"/>
</dbReference>
<sequence length="315" mass="35758">MPFELSASQPVAQEIRRIVREQIAEALELLGARYDEQPEAAVHSARKLFKRLRALLRLVRAELGASRYKGEDRVVQQAGQALSEARDAHVLTQTLAKVRKDQVGPLPDGLFDALADAIDRNAASTQLERAAVTDVVVALVGLQERLADWPLEREGFKLLEDGLLWVYREGRRAMRAAFADPDPEHFHTWRKRVKDLWHQFEVLTPIWPELLVPCATQAHQLADYLGDDHDLAVLYETVAKQIPVDYAAEGAWLLSDIDRRRTELQRLAEPLGIKLYAETPGTFVRRLGTYWRAWQRSEQGLAPPQRTEPALQKLA</sequence>
<reference evidence="2 3" key="1">
    <citation type="journal article" date="2021" name="Genome Biol. Evol.">
        <title>Complete Genome Sequencing of a Novel Gloeobacter Species from a Waterfall Cave in Mexico.</title>
        <authorList>
            <person name="Saw J.H."/>
            <person name="Cardona T."/>
            <person name="Montejano G."/>
        </authorList>
    </citation>
    <scope>NUCLEOTIDE SEQUENCE [LARGE SCALE GENOMIC DNA]</scope>
    <source>
        <strain evidence="2">MG652769</strain>
    </source>
</reference>
<dbReference type="SMART" id="SM00880">
    <property type="entry name" value="CHAD"/>
    <property type="match status" value="1"/>
</dbReference>
<feature type="domain" description="CHAD" evidence="1">
    <location>
        <begin position="8"/>
        <end position="299"/>
    </location>
</feature>
<dbReference type="PROSITE" id="PS51708">
    <property type="entry name" value="CHAD"/>
    <property type="match status" value="1"/>
</dbReference>
<name>A0ABY3PSP5_9CYAN</name>
<accession>A0ABY3PSP5</accession>
<organism evidence="2 3">
    <name type="scientific">Gloeobacter morelensis MG652769</name>
    <dbReference type="NCBI Taxonomy" id="2781736"/>
    <lineage>
        <taxon>Bacteria</taxon>
        <taxon>Bacillati</taxon>
        <taxon>Cyanobacteriota</taxon>
        <taxon>Cyanophyceae</taxon>
        <taxon>Gloeobacterales</taxon>
        <taxon>Gloeobacteraceae</taxon>
        <taxon>Gloeobacter</taxon>
        <taxon>Gloeobacter morelensis</taxon>
    </lineage>
</organism>